<feature type="domain" description="Tyrosinase copper-binding" evidence="4">
    <location>
        <begin position="315"/>
        <end position="326"/>
    </location>
</feature>
<dbReference type="Pfam" id="PF00264">
    <property type="entry name" value="Tyrosinase"/>
    <property type="match status" value="1"/>
</dbReference>
<evidence type="ECO:0000259" key="3">
    <source>
        <dbReference type="PROSITE" id="PS00497"/>
    </source>
</evidence>
<evidence type="ECO:0000256" key="1">
    <source>
        <dbReference type="ARBA" id="ARBA00022723"/>
    </source>
</evidence>
<dbReference type="InterPro" id="IPR008922">
    <property type="entry name" value="Di-copper_centre_dom_sf"/>
</dbReference>
<evidence type="ECO:0000313" key="5">
    <source>
        <dbReference type="EMBL" id="KAH7024265.1"/>
    </source>
</evidence>
<feature type="domain" description="Tyrosinase copper-binding" evidence="3">
    <location>
        <begin position="122"/>
        <end position="139"/>
    </location>
</feature>
<sequence length="395" mass="42647">MRFEGFVSAAALLGAASGAAIEKKYASTASLLQTDRLALQALGSLASYVKANGYFDDSCTLQNVAVRREWGSLTASEKKQYIAAVQCISTKPSIIPSELCPGCETRYDDFVATHINQTLSIHGTGNFLSWHRYFTWSYEKALREECGYTGYQPYWNWPKYAADPVNSPLFDGSETSMSGNGVYKEHDPIYVPSSAAPFITIPPAQGGGCVQSGPFKNFTVRLGPVSPAWSNLTVNPSPTGLGSNPRCLSRDINPVAAAWTKDSNTSSLITDYTDIGSFQATMQGDFASGFLGVHTGGHMTNGADPGGDLFTSPGDPVFFLHHAQIDRVWWTWQNLNAAEIVARTNSIAATITVNDSPPSRNATLDDVLDLGFTADPITIRDAVNTLAGPFCYIYL</sequence>
<dbReference type="SUPFAM" id="SSF48056">
    <property type="entry name" value="Di-copper centre-containing domain"/>
    <property type="match status" value="1"/>
</dbReference>
<dbReference type="PRINTS" id="PR00092">
    <property type="entry name" value="TYROSINASE"/>
</dbReference>
<dbReference type="PROSITE" id="PS00497">
    <property type="entry name" value="TYROSINASE_1"/>
    <property type="match status" value="1"/>
</dbReference>
<dbReference type="Gene3D" id="1.10.1280.10">
    <property type="entry name" value="Di-copper center containing domain from catechol oxidase"/>
    <property type="match status" value="1"/>
</dbReference>
<dbReference type="InterPro" id="IPR002227">
    <property type="entry name" value="Tyrosinase_Cu-bd"/>
</dbReference>
<protein>
    <recommendedName>
        <fullName evidence="3 4">Tyrosinase copper-binding domain-containing protein</fullName>
    </recommendedName>
</protein>
<evidence type="ECO:0000259" key="4">
    <source>
        <dbReference type="PROSITE" id="PS00498"/>
    </source>
</evidence>
<keyword evidence="1" id="KW-0479">Metal-binding</keyword>
<evidence type="ECO:0000256" key="2">
    <source>
        <dbReference type="ARBA" id="ARBA00023002"/>
    </source>
</evidence>
<keyword evidence="2" id="KW-0560">Oxidoreductase</keyword>
<dbReference type="InterPro" id="IPR050316">
    <property type="entry name" value="Tyrosinase/Hemocyanin"/>
</dbReference>
<evidence type="ECO:0000313" key="6">
    <source>
        <dbReference type="Proteomes" id="UP000774617"/>
    </source>
</evidence>
<reference evidence="5 6" key="1">
    <citation type="journal article" date="2021" name="Nat. Commun.">
        <title>Genetic determinants of endophytism in the Arabidopsis root mycobiome.</title>
        <authorList>
            <person name="Mesny F."/>
            <person name="Miyauchi S."/>
            <person name="Thiergart T."/>
            <person name="Pickel B."/>
            <person name="Atanasova L."/>
            <person name="Karlsson M."/>
            <person name="Huettel B."/>
            <person name="Barry K.W."/>
            <person name="Haridas S."/>
            <person name="Chen C."/>
            <person name="Bauer D."/>
            <person name="Andreopoulos W."/>
            <person name="Pangilinan J."/>
            <person name="LaButti K."/>
            <person name="Riley R."/>
            <person name="Lipzen A."/>
            <person name="Clum A."/>
            <person name="Drula E."/>
            <person name="Henrissat B."/>
            <person name="Kohler A."/>
            <person name="Grigoriev I.V."/>
            <person name="Martin F.M."/>
            <person name="Hacquard S."/>
        </authorList>
    </citation>
    <scope>NUCLEOTIDE SEQUENCE [LARGE SCALE GENOMIC DNA]</scope>
    <source>
        <strain evidence="5 6">MPI-SDFR-AT-0080</strain>
    </source>
</reference>
<organism evidence="5 6">
    <name type="scientific">Macrophomina phaseolina</name>
    <dbReference type="NCBI Taxonomy" id="35725"/>
    <lineage>
        <taxon>Eukaryota</taxon>
        <taxon>Fungi</taxon>
        <taxon>Dikarya</taxon>
        <taxon>Ascomycota</taxon>
        <taxon>Pezizomycotina</taxon>
        <taxon>Dothideomycetes</taxon>
        <taxon>Dothideomycetes incertae sedis</taxon>
        <taxon>Botryosphaeriales</taxon>
        <taxon>Botryosphaeriaceae</taxon>
        <taxon>Macrophomina</taxon>
    </lineage>
</organism>
<dbReference type="PANTHER" id="PTHR11474">
    <property type="entry name" value="TYROSINASE FAMILY MEMBER"/>
    <property type="match status" value="1"/>
</dbReference>
<proteinExistence type="predicted"/>
<accession>A0ABQ8FT78</accession>
<keyword evidence="6" id="KW-1185">Reference proteome</keyword>
<dbReference type="PANTHER" id="PTHR11474:SF125">
    <property type="entry name" value="N-ACETYL-6-HYDROXYTRYPTOPHAN OXIDASE IVOB-RELATED"/>
    <property type="match status" value="1"/>
</dbReference>
<dbReference type="EMBL" id="JAGTJR010000062">
    <property type="protein sequence ID" value="KAH7024265.1"/>
    <property type="molecule type" value="Genomic_DNA"/>
</dbReference>
<comment type="caution">
    <text evidence="5">The sequence shown here is derived from an EMBL/GenBank/DDBJ whole genome shotgun (WGS) entry which is preliminary data.</text>
</comment>
<dbReference type="Proteomes" id="UP000774617">
    <property type="component" value="Unassembled WGS sequence"/>
</dbReference>
<dbReference type="PROSITE" id="PS00498">
    <property type="entry name" value="TYROSINASE_2"/>
    <property type="match status" value="1"/>
</dbReference>
<gene>
    <name evidence="5" type="ORF">B0J12DRAFT_386643</name>
</gene>
<name>A0ABQ8FT78_9PEZI</name>